<dbReference type="KEGG" id="fte:Fluta_4066"/>
<dbReference type="AlphaFoldDB" id="F2IJD1"/>
<dbReference type="EMBL" id="CP002542">
    <property type="protein sequence ID" value="AEA46028.1"/>
    <property type="molecule type" value="Genomic_DNA"/>
</dbReference>
<feature type="region of interest" description="Disordered" evidence="1">
    <location>
        <begin position="158"/>
        <end position="178"/>
    </location>
</feature>
<dbReference type="OrthoDB" id="9553876at2"/>
<evidence type="ECO:0000256" key="1">
    <source>
        <dbReference type="SAM" id="MobiDB-lite"/>
    </source>
</evidence>
<protein>
    <submittedName>
        <fullName evidence="3">Uncharacterized protein</fullName>
    </submittedName>
</protein>
<organism evidence="3 4">
    <name type="scientific">Fluviicola taffensis (strain DSM 16823 / NCIMB 13979 / RW262)</name>
    <dbReference type="NCBI Taxonomy" id="755732"/>
    <lineage>
        <taxon>Bacteria</taxon>
        <taxon>Pseudomonadati</taxon>
        <taxon>Bacteroidota</taxon>
        <taxon>Flavobacteriia</taxon>
        <taxon>Flavobacteriales</taxon>
        <taxon>Crocinitomicaceae</taxon>
        <taxon>Fluviicola</taxon>
    </lineage>
</organism>
<sequence length="178" mass="21213" precursor="true">MKNLSNYLAPVLALCFSFSLMGNNLHARPEHPKSGPHKHGQKKHKYYYYPRQNVYYDPSDNVYFIWERTYWKPVSHLPRRQVSVTYSSSPKFTLWIASTHPYYYNPDHRKVYHEYRVVRPKPAPRVRVESKPKSNISFHIDINPVVVEPHRTVVVHEHHPKKHHHKGHDHGHGKGHRH</sequence>
<evidence type="ECO:0000313" key="4">
    <source>
        <dbReference type="Proteomes" id="UP000007463"/>
    </source>
</evidence>
<keyword evidence="2" id="KW-0732">Signal</keyword>
<gene>
    <name evidence="3" type="ordered locus">Fluta_4066</name>
</gene>
<reference evidence="3 4" key="1">
    <citation type="journal article" date="2011" name="Stand. Genomic Sci.">
        <title>Complete genome sequence of the gliding freshwater bacterium Fluviicola taffensis type strain (RW262).</title>
        <authorList>
            <person name="Woyke T."/>
            <person name="Chertkov O."/>
            <person name="Lapidus A."/>
            <person name="Nolan M."/>
            <person name="Lucas S."/>
            <person name="Del Rio T.G."/>
            <person name="Tice H."/>
            <person name="Cheng J.F."/>
            <person name="Tapia R."/>
            <person name="Han C."/>
            <person name="Goodwin L."/>
            <person name="Pitluck S."/>
            <person name="Liolios K."/>
            <person name="Pagani I."/>
            <person name="Ivanova N."/>
            <person name="Huntemann M."/>
            <person name="Mavromatis K."/>
            <person name="Mikhailova N."/>
            <person name="Pati A."/>
            <person name="Chen A."/>
            <person name="Palaniappan K."/>
            <person name="Land M."/>
            <person name="Hauser L."/>
            <person name="Brambilla E.M."/>
            <person name="Rohde M."/>
            <person name="Mwirichia R."/>
            <person name="Sikorski J."/>
            <person name="Tindall B.J."/>
            <person name="Goker M."/>
            <person name="Bristow J."/>
            <person name="Eisen J.A."/>
            <person name="Markowitz V."/>
            <person name="Hugenholtz P."/>
            <person name="Klenk H.P."/>
            <person name="Kyrpides N.C."/>
        </authorList>
    </citation>
    <scope>NUCLEOTIDE SEQUENCE [LARGE SCALE GENOMIC DNA]</scope>
    <source>
        <strain evidence="4">DSM 16823 / RW262 / RW262</strain>
    </source>
</reference>
<evidence type="ECO:0000313" key="3">
    <source>
        <dbReference type="EMBL" id="AEA46028.1"/>
    </source>
</evidence>
<name>F2IJD1_FLUTR</name>
<dbReference type="HOGENOM" id="CLU_1530367_0_0_10"/>
<feature type="chain" id="PRO_5003283773" evidence="2">
    <location>
        <begin position="28"/>
        <end position="178"/>
    </location>
</feature>
<evidence type="ECO:0000256" key="2">
    <source>
        <dbReference type="SAM" id="SignalP"/>
    </source>
</evidence>
<accession>F2IJD1</accession>
<dbReference type="RefSeq" id="WP_013688785.1">
    <property type="nucleotide sequence ID" value="NC_015321.1"/>
</dbReference>
<feature type="signal peptide" evidence="2">
    <location>
        <begin position="1"/>
        <end position="27"/>
    </location>
</feature>
<dbReference type="Proteomes" id="UP000007463">
    <property type="component" value="Chromosome"/>
</dbReference>
<proteinExistence type="predicted"/>
<keyword evidence="4" id="KW-1185">Reference proteome</keyword>
<reference evidence="4" key="2">
    <citation type="submission" date="2011-02" db="EMBL/GenBank/DDBJ databases">
        <title>The complete genome of Fluviicola taffensis DSM 16823.</title>
        <authorList>
            <consortium name="US DOE Joint Genome Institute (JGI-PGF)"/>
            <person name="Lucas S."/>
            <person name="Copeland A."/>
            <person name="Lapidus A."/>
            <person name="Bruce D."/>
            <person name="Goodwin L."/>
            <person name="Pitluck S."/>
            <person name="Kyrpides N."/>
            <person name="Mavromatis K."/>
            <person name="Ivanova N."/>
            <person name="Mikhailova N."/>
            <person name="Pagani I."/>
            <person name="Chertkov O."/>
            <person name="Detter J.C."/>
            <person name="Han C."/>
            <person name="Tapia R."/>
            <person name="Land M."/>
            <person name="Hauser L."/>
            <person name="Markowitz V."/>
            <person name="Cheng J.-F."/>
            <person name="Hugenholtz P."/>
            <person name="Woyke T."/>
            <person name="Wu D."/>
            <person name="Tindall B."/>
            <person name="Pomrenke H.G."/>
            <person name="Brambilla E."/>
            <person name="Klenk H.-P."/>
            <person name="Eisen J.A."/>
        </authorList>
    </citation>
    <scope>NUCLEOTIDE SEQUENCE [LARGE SCALE GENOMIC DNA]</scope>
    <source>
        <strain evidence="4">DSM 16823 / RW262 / RW262</strain>
    </source>
</reference>